<protein>
    <submittedName>
        <fullName evidence="3">Right handed beta helix region</fullName>
    </submittedName>
</protein>
<evidence type="ECO:0000256" key="1">
    <source>
        <dbReference type="SAM" id="MobiDB-lite"/>
    </source>
</evidence>
<feature type="compositionally biased region" description="Low complexity" evidence="1">
    <location>
        <begin position="42"/>
        <end position="54"/>
    </location>
</feature>
<dbReference type="SUPFAM" id="SSF51126">
    <property type="entry name" value="Pectin lyase-like"/>
    <property type="match status" value="1"/>
</dbReference>
<dbReference type="RefSeq" id="WP_089389106.1">
    <property type="nucleotide sequence ID" value="NZ_FZNM01000015.1"/>
</dbReference>
<evidence type="ECO:0000313" key="4">
    <source>
        <dbReference type="Proteomes" id="UP000198409"/>
    </source>
</evidence>
<evidence type="ECO:0000313" key="3">
    <source>
        <dbReference type="EMBL" id="SNR66529.1"/>
    </source>
</evidence>
<organism evidence="3 4">
    <name type="scientific">Paracoccus sediminis</name>
    <dbReference type="NCBI Taxonomy" id="1214787"/>
    <lineage>
        <taxon>Bacteria</taxon>
        <taxon>Pseudomonadati</taxon>
        <taxon>Pseudomonadota</taxon>
        <taxon>Alphaproteobacteria</taxon>
        <taxon>Rhodobacterales</taxon>
        <taxon>Paracoccaceae</taxon>
        <taxon>Paracoccus</taxon>
    </lineage>
</organism>
<dbReference type="Proteomes" id="UP000198409">
    <property type="component" value="Unassembled WGS sequence"/>
</dbReference>
<feature type="region of interest" description="Disordered" evidence="1">
    <location>
        <begin position="13"/>
        <end position="54"/>
    </location>
</feature>
<dbReference type="Gene3D" id="2.160.20.10">
    <property type="entry name" value="Single-stranded right-handed beta-helix, Pectin lyase-like"/>
    <property type="match status" value="1"/>
</dbReference>
<dbReference type="EMBL" id="FZNM01000015">
    <property type="protein sequence ID" value="SNR66529.1"/>
    <property type="molecule type" value="Genomic_DNA"/>
</dbReference>
<reference evidence="4" key="1">
    <citation type="submission" date="2017-06" db="EMBL/GenBank/DDBJ databases">
        <authorList>
            <person name="Varghese N."/>
            <person name="Submissions S."/>
        </authorList>
    </citation>
    <scope>NUCLEOTIDE SEQUENCE [LARGE SCALE GENOMIC DNA]</scope>
    <source>
        <strain evidence="4">DSM 26170</strain>
    </source>
</reference>
<name>A0A238Y853_9RHOB</name>
<dbReference type="Pfam" id="PF13229">
    <property type="entry name" value="Beta_helix"/>
    <property type="match status" value="1"/>
</dbReference>
<feature type="region of interest" description="Disordered" evidence="1">
    <location>
        <begin position="67"/>
        <end position="132"/>
    </location>
</feature>
<sequence>MLLRDLLVALPGLIGPTTSTSRAQDLEAQEASRIVTPAPSISQATASQTTTSQATVGMDSSWFVEPAAQDEDDRTGFSSSDETMPDDESMDAMVFADSRTTGGTAQDPEPAPPLDDAAASVGSGKGRQPVAEAGDLPTAAPIALDSQQAATVMAGRVATLLPDDDRGTIASVRILDGADWGHVSVNPDNSLALVLSGTDTQGTLSFRYEVTYANGQSDDLTAKVKVVAGQQKAGWGTGDHYTLETDVDGRSIVEYGENHRKVYVSGGQDALSLSDIARIEGVKPSAIDGKWLAANGEYGSSADMALDETAGMALWAAITGSKAKAAPASHWLMLEKGYTYDDVKFLVQRGTQGESALNPILITSYGEGEKPVITQSQIYNSPDNANIVIRDLTFTGGLKIMQGSNYLVEEVSIRRETLTAKGVDGFTLRNSDIIDVFRTESETKDFWQPHVNRTSGFYANDNEGLLVENNFVDHTGWADNYKANLSLSGGQPPSMYSQGLYLSYDNTDLTLRDNIVMRSASFGAQVRSGGVVENNLFLDNNAGVNFLGGDDMKTYGAGNYTLLSGNVITSGAHREVTEGPRGALSMGADNSGRLTTMIDNIIAHLADPNNPRELTQKYVGQPALKEKFAPFFNDTAIYNWIGARHLERNIPANDVIGQLDKSILNETTIQKFAAELLGKPTATIADLAGYLRAQATGKLDGQVDADVINSFFRAGFGMDTTLRDDAETLRFIPNNLADGIRWDNRLNWSTGDLPGTQNGDSVDLGGNHVQFGGQTLAVDHFDFGDAGRLSVNSGKLAITGEMAAGPRGSVLDIDGSGQVWIDGYRDSDRLDIAMTGGRLVNAGAFAGETDILVSQTAQLLLAASGGRFDLTQDNSLTVTGTQAKVGFDGADGKTAILRLHDGATLSFVADKTGLGKISEFHSGAFGDTKVTSGIRLDGDLEVDLSSLNPKAGGSWTLLDADQIIGSFDDISVTGLGQNRDALIRIDYTRDEVVLLVSDAGKGSGQVRTSSTGDADFMDYTQDAALKSLWTGFQAPMPQITDDPI</sequence>
<dbReference type="InterPro" id="IPR011050">
    <property type="entry name" value="Pectin_lyase_fold/virulence"/>
</dbReference>
<gene>
    <name evidence="3" type="ORF">SAMN06265378_11517</name>
</gene>
<dbReference type="AlphaFoldDB" id="A0A238Y853"/>
<accession>A0A238Y853</accession>
<proteinExistence type="predicted"/>
<dbReference type="InterPro" id="IPR012334">
    <property type="entry name" value="Pectin_lyas_fold"/>
</dbReference>
<feature type="domain" description="Right handed beta helix" evidence="2">
    <location>
        <begin position="388"/>
        <end position="551"/>
    </location>
</feature>
<dbReference type="InterPro" id="IPR039448">
    <property type="entry name" value="Beta_helix"/>
</dbReference>
<evidence type="ECO:0000259" key="2">
    <source>
        <dbReference type="Pfam" id="PF13229"/>
    </source>
</evidence>